<evidence type="ECO:0000313" key="2">
    <source>
        <dbReference type="Proteomes" id="UP001500467"/>
    </source>
</evidence>
<protein>
    <submittedName>
        <fullName evidence="1">Uncharacterized protein</fullName>
    </submittedName>
</protein>
<proteinExistence type="predicted"/>
<reference evidence="1 2" key="1">
    <citation type="journal article" date="2019" name="Int. J. Syst. Evol. Microbiol.">
        <title>The Global Catalogue of Microorganisms (GCM) 10K type strain sequencing project: providing services to taxonomists for standard genome sequencing and annotation.</title>
        <authorList>
            <consortium name="The Broad Institute Genomics Platform"/>
            <consortium name="The Broad Institute Genome Sequencing Center for Infectious Disease"/>
            <person name="Wu L."/>
            <person name="Ma J."/>
        </authorList>
    </citation>
    <scope>NUCLEOTIDE SEQUENCE [LARGE SCALE GENOMIC DNA]</scope>
    <source>
        <strain evidence="1 2">JCM 13022</strain>
    </source>
</reference>
<evidence type="ECO:0000313" key="1">
    <source>
        <dbReference type="EMBL" id="GAA1195621.1"/>
    </source>
</evidence>
<comment type="caution">
    <text evidence="1">The sequence shown here is derived from an EMBL/GenBank/DDBJ whole genome shotgun (WGS) entry which is preliminary data.</text>
</comment>
<keyword evidence="2" id="KW-1185">Reference proteome</keyword>
<name>A0ABN1V7M3_9PSEU</name>
<organism evidence="1 2">
    <name type="scientific">Prauserella alba</name>
    <dbReference type="NCBI Taxonomy" id="176898"/>
    <lineage>
        <taxon>Bacteria</taxon>
        <taxon>Bacillati</taxon>
        <taxon>Actinomycetota</taxon>
        <taxon>Actinomycetes</taxon>
        <taxon>Pseudonocardiales</taxon>
        <taxon>Pseudonocardiaceae</taxon>
        <taxon>Prauserella</taxon>
    </lineage>
</organism>
<gene>
    <name evidence="1" type="ORF">GCM10009675_08210</name>
</gene>
<sequence length="62" mass="6790">MHQVYAASTAGSRHVRSKPFTVIDIEGRGRVLTFTDARGDIHCLPGAHGHLAQTFLATWQAM</sequence>
<accession>A0ABN1V7M3</accession>
<dbReference type="RefSeq" id="WP_253859533.1">
    <property type="nucleotide sequence ID" value="NZ_BAAALM010000004.1"/>
</dbReference>
<dbReference type="EMBL" id="BAAALM010000004">
    <property type="protein sequence ID" value="GAA1195621.1"/>
    <property type="molecule type" value="Genomic_DNA"/>
</dbReference>
<dbReference type="Proteomes" id="UP001500467">
    <property type="component" value="Unassembled WGS sequence"/>
</dbReference>